<organism evidence="4 5">
    <name type="scientific">Paenibacillus whitsoniae</name>
    <dbReference type="NCBI Taxonomy" id="2496558"/>
    <lineage>
        <taxon>Bacteria</taxon>
        <taxon>Bacillati</taxon>
        <taxon>Bacillota</taxon>
        <taxon>Bacilli</taxon>
        <taxon>Bacillales</taxon>
        <taxon>Paenibacillaceae</taxon>
        <taxon>Paenibacillus</taxon>
    </lineage>
</organism>
<dbReference type="EC" id="1.-.-.-" evidence="4"/>
<dbReference type="AlphaFoldDB" id="A0A430J401"/>
<feature type="region of interest" description="Disordered" evidence="2">
    <location>
        <begin position="240"/>
        <end position="263"/>
    </location>
</feature>
<dbReference type="RefSeq" id="WP_126145104.1">
    <property type="nucleotide sequence ID" value="NZ_RXHU01000145.1"/>
</dbReference>
<dbReference type="EMBL" id="RXHU01000145">
    <property type="protein sequence ID" value="RTE00751.1"/>
    <property type="molecule type" value="Genomic_DNA"/>
</dbReference>
<name>A0A430J401_9BACL</name>
<accession>A0A430J401</accession>
<sequence length="287" mass="30662">MKLSVLDLAPVIAPADPAAALEQAAILAQLAERLGYARYWVAEHHDMPGLACTAPEVLLAHIGARTQRIRLGSGALLLPHYKPMKVAESFHLLATLYPGRIDLGIGRAPGGSAHAAIALSGNFLGNVSRMPETLQALMDFLHQRYTYEGQPVTARPLPAEPPQVWLLGTNTKSAAFAAQHGAGYVFGHFMSDADGAETIAAYREQFQPSAHRAEPKAMLAVAAICAETEEEANRLAAESQAWLRPPSEQMASSDMPSGSGRLLAGTPDSLRVQLASLGRLCHADEYL</sequence>
<dbReference type="InterPro" id="IPR036661">
    <property type="entry name" value="Luciferase-like_sf"/>
</dbReference>
<evidence type="ECO:0000313" key="5">
    <source>
        <dbReference type="Proteomes" id="UP000276128"/>
    </source>
</evidence>
<feature type="domain" description="Luciferase-like" evidence="3">
    <location>
        <begin position="1"/>
        <end position="243"/>
    </location>
</feature>
<keyword evidence="5" id="KW-1185">Reference proteome</keyword>
<proteinExistence type="predicted"/>
<evidence type="ECO:0000259" key="3">
    <source>
        <dbReference type="Pfam" id="PF00296"/>
    </source>
</evidence>
<reference evidence="4 5" key="1">
    <citation type="submission" date="2018-12" db="EMBL/GenBank/DDBJ databases">
        <title>Bacillus ochoae sp. nov., Paenibacillus whitsoniae sp. nov., Paenibacillus spiritus sp. nov. Isolated from the Mars Exploration Rover during spacecraft assembly.</title>
        <authorList>
            <person name="Seuylemezian A."/>
            <person name="Vaishampayan P."/>
        </authorList>
    </citation>
    <scope>NUCLEOTIDE SEQUENCE [LARGE SCALE GENOMIC DNA]</scope>
    <source>
        <strain evidence="4 5">MER 54</strain>
    </source>
</reference>
<dbReference type="InterPro" id="IPR050766">
    <property type="entry name" value="Bact_Lucif_Oxidored"/>
</dbReference>
<gene>
    <name evidence="4" type="ORF">EJQ19_31165</name>
</gene>
<dbReference type="InterPro" id="IPR011251">
    <property type="entry name" value="Luciferase-like_dom"/>
</dbReference>
<feature type="non-terminal residue" evidence="4">
    <location>
        <position position="287"/>
    </location>
</feature>
<protein>
    <submittedName>
        <fullName evidence="4">MsnO8 family LLM class oxidoreductase</fullName>
        <ecNumber evidence="4">1.-.-.-</ecNumber>
    </submittedName>
</protein>
<comment type="similarity">
    <text evidence="1">To bacterial alkanal monooxygenase alpha and beta chains.</text>
</comment>
<dbReference type="NCBIfam" id="TIGR03558">
    <property type="entry name" value="oxido_grp_1"/>
    <property type="match status" value="1"/>
</dbReference>
<evidence type="ECO:0000256" key="2">
    <source>
        <dbReference type="SAM" id="MobiDB-lite"/>
    </source>
</evidence>
<dbReference type="GO" id="GO:0005829">
    <property type="term" value="C:cytosol"/>
    <property type="evidence" value="ECO:0007669"/>
    <property type="project" value="TreeGrafter"/>
</dbReference>
<dbReference type="OrthoDB" id="9780518at2"/>
<dbReference type="PANTHER" id="PTHR30137">
    <property type="entry name" value="LUCIFERASE-LIKE MONOOXYGENASE"/>
    <property type="match status" value="1"/>
</dbReference>
<dbReference type="GO" id="GO:0016705">
    <property type="term" value="F:oxidoreductase activity, acting on paired donors, with incorporation or reduction of molecular oxygen"/>
    <property type="evidence" value="ECO:0007669"/>
    <property type="project" value="InterPro"/>
</dbReference>
<keyword evidence="4" id="KW-0560">Oxidoreductase</keyword>
<dbReference type="Gene3D" id="3.20.20.30">
    <property type="entry name" value="Luciferase-like domain"/>
    <property type="match status" value="1"/>
</dbReference>
<dbReference type="Proteomes" id="UP000276128">
    <property type="component" value="Unassembled WGS sequence"/>
</dbReference>
<comment type="caution">
    <text evidence="4">The sequence shown here is derived from an EMBL/GenBank/DDBJ whole genome shotgun (WGS) entry which is preliminary data.</text>
</comment>
<dbReference type="InterPro" id="IPR019949">
    <property type="entry name" value="CmoO-like"/>
</dbReference>
<evidence type="ECO:0000313" key="4">
    <source>
        <dbReference type="EMBL" id="RTE00751.1"/>
    </source>
</evidence>
<dbReference type="Pfam" id="PF00296">
    <property type="entry name" value="Bac_luciferase"/>
    <property type="match status" value="1"/>
</dbReference>
<dbReference type="PANTHER" id="PTHR30137:SF20">
    <property type="entry name" value="N-ACETYL-S-ALKYLCYSTEINE MONOOXYGENASE"/>
    <property type="match status" value="1"/>
</dbReference>
<dbReference type="SUPFAM" id="SSF51679">
    <property type="entry name" value="Bacterial luciferase-like"/>
    <property type="match status" value="1"/>
</dbReference>
<evidence type="ECO:0000256" key="1">
    <source>
        <dbReference type="ARBA" id="ARBA00007789"/>
    </source>
</evidence>